<evidence type="ECO:0000256" key="1">
    <source>
        <dbReference type="ARBA" id="ARBA00009477"/>
    </source>
</evidence>
<evidence type="ECO:0000313" key="4">
    <source>
        <dbReference type="EMBL" id="NDY43028.1"/>
    </source>
</evidence>
<dbReference type="AlphaFoldDB" id="A0A6N9TPQ2"/>
<dbReference type="Gene3D" id="2.40.30.170">
    <property type="match status" value="1"/>
</dbReference>
<keyword evidence="5" id="KW-1185">Reference proteome</keyword>
<gene>
    <name evidence="4" type="ORF">G3N55_09260</name>
</gene>
<evidence type="ECO:0000259" key="3">
    <source>
        <dbReference type="Pfam" id="PF25917"/>
    </source>
</evidence>
<evidence type="ECO:0000313" key="5">
    <source>
        <dbReference type="Proteomes" id="UP000469346"/>
    </source>
</evidence>
<dbReference type="NCBIfam" id="TIGR01730">
    <property type="entry name" value="RND_mfp"/>
    <property type="match status" value="1"/>
</dbReference>
<dbReference type="EMBL" id="JAAGRR010000111">
    <property type="protein sequence ID" value="NDY43028.1"/>
    <property type="molecule type" value="Genomic_DNA"/>
</dbReference>
<evidence type="ECO:0000256" key="2">
    <source>
        <dbReference type="SAM" id="Coils"/>
    </source>
</evidence>
<dbReference type="Gene3D" id="2.40.50.100">
    <property type="match status" value="1"/>
</dbReference>
<name>A0A6N9TPQ2_DISTH</name>
<dbReference type="InterPro" id="IPR058625">
    <property type="entry name" value="MdtA-like_BSH"/>
</dbReference>
<dbReference type="GO" id="GO:1990281">
    <property type="term" value="C:efflux pump complex"/>
    <property type="evidence" value="ECO:0007669"/>
    <property type="project" value="TreeGrafter"/>
</dbReference>
<dbReference type="Gene3D" id="1.10.287.470">
    <property type="entry name" value="Helix hairpin bin"/>
    <property type="match status" value="1"/>
</dbReference>
<dbReference type="Pfam" id="PF25917">
    <property type="entry name" value="BSH_RND"/>
    <property type="match status" value="1"/>
</dbReference>
<comment type="similarity">
    <text evidence="1">Belongs to the membrane fusion protein (MFP) (TC 8.A.1) family.</text>
</comment>
<dbReference type="Proteomes" id="UP000469346">
    <property type="component" value="Unassembled WGS sequence"/>
</dbReference>
<dbReference type="Gene3D" id="2.40.420.20">
    <property type="match status" value="1"/>
</dbReference>
<reference evidence="4 5" key="1">
    <citation type="submission" date="2020-02" db="EMBL/GenBank/DDBJ databases">
        <title>Comparative genomics of sulfur disproportionating microorganisms.</title>
        <authorList>
            <person name="Ward L.M."/>
            <person name="Bertran E."/>
            <person name="Johnston D.T."/>
        </authorList>
    </citation>
    <scope>NUCLEOTIDE SEQUENCE [LARGE SCALE GENOMIC DNA]</scope>
    <source>
        <strain evidence="4 5">DSM 100025</strain>
    </source>
</reference>
<dbReference type="GO" id="GO:0015562">
    <property type="term" value="F:efflux transmembrane transporter activity"/>
    <property type="evidence" value="ECO:0007669"/>
    <property type="project" value="TreeGrafter"/>
</dbReference>
<feature type="coiled-coil region" evidence="2">
    <location>
        <begin position="113"/>
        <end position="189"/>
    </location>
</feature>
<dbReference type="PANTHER" id="PTHR30469">
    <property type="entry name" value="MULTIDRUG RESISTANCE PROTEIN MDTA"/>
    <property type="match status" value="1"/>
</dbReference>
<organism evidence="4 5">
    <name type="scientific">Dissulfurirhabdus thermomarina</name>
    <dbReference type="NCBI Taxonomy" id="1765737"/>
    <lineage>
        <taxon>Bacteria</taxon>
        <taxon>Deltaproteobacteria</taxon>
        <taxon>Dissulfurirhabdaceae</taxon>
        <taxon>Dissulfurirhabdus</taxon>
    </lineage>
</organism>
<feature type="domain" description="Multidrug resistance protein MdtA-like barrel-sandwich hybrid" evidence="3">
    <location>
        <begin position="70"/>
        <end position="215"/>
    </location>
</feature>
<dbReference type="RefSeq" id="WP_163299151.1">
    <property type="nucleotide sequence ID" value="NZ_JAAGRR010000111.1"/>
</dbReference>
<proteinExistence type="inferred from homology"/>
<dbReference type="SUPFAM" id="SSF111369">
    <property type="entry name" value="HlyD-like secretion proteins"/>
    <property type="match status" value="1"/>
</dbReference>
<protein>
    <submittedName>
        <fullName evidence="4">Efflux RND transporter periplasmic adaptor subunit</fullName>
    </submittedName>
</protein>
<accession>A0A6N9TPQ2</accession>
<dbReference type="InterPro" id="IPR006143">
    <property type="entry name" value="RND_pump_MFP"/>
</dbReference>
<comment type="caution">
    <text evidence="4">The sequence shown here is derived from an EMBL/GenBank/DDBJ whole genome shotgun (WGS) entry which is preliminary data.</text>
</comment>
<sequence>MKTKRRIFLVGLPLAVILAGALAMKGLEVLRPAPRKAAPPPAGALVRVIEVHRVDRTARVLGTGTVQPLREVTLVPQVGGKVVEVAPGFVAGGFFRAGDLLFRIEDADYRLAVRKARAALARAKVELAQVEGKARVAREEWERIEGKGAPPPSPLVLYGPQLEEARAAVAAAEADLAKAELDLARTRVSAPFDCRVRSEQVEVGQVVNPGAQVAVLAGTAAAEIVVPLPVAELAWIRFPPAGSDEGGSPARVRYRAAGVDLSWRGRVVRALGEVDPKGRMARVVVRVDHPYGGRAGDPGPAGDLAEGLFVAVEIEGRSLRGVVAVPRSVLHEGETVWIMDGARRLRVRRLQVARYEGDEVLAAGGLDDGDRVVVTPLVGAADGMRLRLAAGGGGR</sequence>
<keyword evidence="2" id="KW-0175">Coiled coil</keyword>